<proteinExistence type="predicted"/>
<protein>
    <recommendedName>
        <fullName evidence="15">Polyketide synthase</fullName>
    </recommendedName>
</protein>
<feature type="domain" description="Carrier" evidence="10">
    <location>
        <begin position="1600"/>
        <end position="1673"/>
    </location>
</feature>
<feature type="region of interest" description="C-terminal hotdog fold" evidence="8">
    <location>
        <begin position="1027"/>
        <end position="1165"/>
    </location>
</feature>
<dbReference type="PROSITE" id="PS00012">
    <property type="entry name" value="PHOSPHOPANTETHEINE"/>
    <property type="match status" value="3"/>
</dbReference>
<dbReference type="Gene3D" id="3.40.50.720">
    <property type="entry name" value="NAD(P)-binding Rossmann-like Domain"/>
    <property type="match status" value="1"/>
</dbReference>
<reference evidence="13 14" key="1">
    <citation type="submission" date="2017-07" db="EMBL/GenBank/DDBJ databases">
        <authorList>
            <person name="Sun Z.S."/>
            <person name="Albrecht U."/>
            <person name="Echele G."/>
            <person name="Lee C.C."/>
        </authorList>
    </citation>
    <scope>NUCLEOTIDE SEQUENCE [LARGE SCALE GENOMIC DNA]</scope>
    <source>
        <strain evidence="13 14">P16-029</strain>
    </source>
</reference>
<dbReference type="Pfam" id="PF14765">
    <property type="entry name" value="PS-DH"/>
    <property type="match status" value="1"/>
</dbReference>
<dbReference type="PROSITE" id="PS52004">
    <property type="entry name" value="KS3_2"/>
    <property type="match status" value="4"/>
</dbReference>
<feature type="region of interest" description="Disordered" evidence="9">
    <location>
        <begin position="2421"/>
        <end position="2453"/>
    </location>
</feature>
<dbReference type="GO" id="GO:0005737">
    <property type="term" value="C:cytoplasm"/>
    <property type="evidence" value="ECO:0007669"/>
    <property type="project" value="UniProtKB-SubCell"/>
</dbReference>
<dbReference type="SUPFAM" id="SSF47336">
    <property type="entry name" value="ACP-like"/>
    <property type="match status" value="5"/>
</dbReference>
<dbReference type="GO" id="GO:0004312">
    <property type="term" value="F:fatty acid synthase activity"/>
    <property type="evidence" value="ECO:0007669"/>
    <property type="project" value="TreeGrafter"/>
</dbReference>
<accession>A0A3E2DH00</accession>
<dbReference type="InterPro" id="IPR042104">
    <property type="entry name" value="PKS_dehydratase_sf"/>
</dbReference>
<feature type="domain" description="PKS/mFAS DH" evidence="12">
    <location>
        <begin position="879"/>
        <end position="1165"/>
    </location>
</feature>
<dbReference type="InterPro" id="IPR013968">
    <property type="entry name" value="PKS_KR"/>
</dbReference>
<keyword evidence="3" id="KW-0596">Phosphopantetheine</keyword>
<dbReference type="Gene3D" id="1.10.1200.10">
    <property type="entry name" value="ACP-like"/>
    <property type="match status" value="5"/>
</dbReference>
<dbReference type="GO" id="GO:0031177">
    <property type="term" value="F:phosphopantetheine binding"/>
    <property type="evidence" value="ECO:0007669"/>
    <property type="project" value="InterPro"/>
</dbReference>
<dbReference type="Gene3D" id="1.10.1240.100">
    <property type="match status" value="3"/>
</dbReference>
<dbReference type="SUPFAM" id="SSF53901">
    <property type="entry name" value="Thiolase-like"/>
    <property type="match status" value="4"/>
</dbReference>
<dbReference type="SUPFAM" id="SSF51735">
    <property type="entry name" value="NAD(P)-binding Rossmann-fold domains"/>
    <property type="match status" value="1"/>
</dbReference>
<dbReference type="InterPro" id="IPR014031">
    <property type="entry name" value="Ketoacyl_synth_C"/>
</dbReference>
<keyword evidence="4" id="KW-0963">Cytoplasm</keyword>
<dbReference type="GO" id="GO:0004315">
    <property type="term" value="F:3-oxoacyl-[acyl-carrier-protein] synthase activity"/>
    <property type="evidence" value="ECO:0007669"/>
    <property type="project" value="InterPro"/>
</dbReference>
<feature type="domain" description="Carrier" evidence="10">
    <location>
        <begin position="3863"/>
        <end position="3940"/>
    </location>
</feature>
<feature type="domain" description="Ketosynthase family 3 (KS3)" evidence="11">
    <location>
        <begin position="315"/>
        <end position="720"/>
    </location>
</feature>
<feature type="domain" description="Ketosynthase family 3 (KS3)" evidence="11">
    <location>
        <begin position="1729"/>
        <end position="2151"/>
    </location>
</feature>
<dbReference type="InterPro" id="IPR009081">
    <property type="entry name" value="PP-bd_ACP"/>
</dbReference>
<dbReference type="InterPro" id="IPR036291">
    <property type="entry name" value="NAD(P)-bd_dom_sf"/>
</dbReference>
<evidence type="ECO:0000259" key="11">
    <source>
        <dbReference type="PROSITE" id="PS52004"/>
    </source>
</evidence>
<evidence type="ECO:0000256" key="6">
    <source>
        <dbReference type="ARBA" id="ARBA00022679"/>
    </source>
</evidence>
<dbReference type="Pfam" id="PF22621">
    <property type="entry name" value="CurL-like_PKS_C"/>
    <property type="match status" value="1"/>
</dbReference>
<feature type="region of interest" description="N-terminal hotdog fold" evidence="8">
    <location>
        <begin position="879"/>
        <end position="1015"/>
    </location>
</feature>
<dbReference type="Pfam" id="PF22336">
    <property type="entry name" value="RhiE-like_linker"/>
    <property type="match status" value="1"/>
</dbReference>
<evidence type="ECO:0000256" key="7">
    <source>
        <dbReference type="ARBA" id="ARBA00022737"/>
    </source>
</evidence>
<dbReference type="PANTHER" id="PTHR43775:SF37">
    <property type="entry name" value="SI:DKEY-61P9.11"/>
    <property type="match status" value="1"/>
</dbReference>
<dbReference type="SMART" id="SM00822">
    <property type="entry name" value="PKS_KR"/>
    <property type="match status" value="1"/>
</dbReference>
<evidence type="ECO:0000259" key="10">
    <source>
        <dbReference type="PROSITE" id="PS50075"/>
    </source>
</evidence>
<evidence type="ECO:0000256" key="5">
    <source>
        <dbReference type="ARBA" id="ARBA00022553"/>
    </source>
</evidence>
<evidence type="ECO:0000256" key="8">
    <source>
        <dbReference type="PROSITE-ProRule" id="PRU01363"/>
    </source>
</evidence>
<dbReference type="InterPro" id="IPR049551">
    <property type="entry name" value="PKS_DH_C"/>
</dbReference>
<dbReference type="SMART" id="SM00823">
    <property type="entry name" value="PKS_PP"/>
    <property type="match status" value="5"/>
</dbReference>
<evidence type="ECO:0000256" key="2">
    <source>
        <dbReference type="ARBA" id="ARBA00004792"/>
    </source>
</evidence>
<dbReference type="CDD" id="cd08953">
    <property type="entry name" value="KR_2_SDR_x"/>
    <property type="match status" value="1"/>
</dbReference>
<dbReference type="PROSITE" id="PS52019">
    <property type="entry name" value="PKS_MFAS_DH"/>
    <property type="match status" value="1"/>
</dbReference>
<feature type="active site" description="Proton acceptor; for dehydratase activity" evidence="8">
    <location>
        <position position="925"/>
    </location>
</feature>
<dbReference type="Gene3D" id="3.10.129.110">
    <property type="entry name" value="Polyketide synthase dehydratase"/>
    <property type="match status" value="1"/>
</dbReference>
<dbReference type="PROSITE" id="PS00606">
    <property type="entry name" value="KS3_1"/>
    <property type="match status" value="3"/>
</dbReference>
<dbReference type="SMART" id="SM00825">
    <property type="entry name" value="PKS_KS"/>
    <property type="match status" value="4"/>
</dbReference>
<comment type="caution">
    <text evidence="13">The sequence shown here is derived from an EMBL/GenBank/DDBJ whole genome shotgun (WGS) entry which is preliminary data.</text>
</comment>
<evidence type="ECO:0000256" key="4">
    <source>
        <dbReference type="ARBA" id="ARBA00022490"/>
    </source>
</evidence>
<feature type="domain" description="Carrier" evidence="10">
    <location>
        <begin position="2339"/>
        <end position="2416"/>
    </location>
</feature>
<dbReference type="Pfam" id="PF21089">
    <property type="entry name" value="PKS_DH_N"/>
    <property type="match status" value="1"/>
</dbReference>
<feature type="domain" description="Ketosynthase family 3 (KS3)" evidence="11">
    <location>
        <begin position="2456"/>
        <end position="2863"/>
    </location>
</feature>
<evidence type="ECO:0000313" key="14">
    <source>
        <dbReference type="Proteomes" id="UP000259211"/>
    </source>
</evidence>
<dbReference type="GO" id="GO:0071770">
    <property type="term" value="P:DIM/DIP cell wall layer assembly"/>
    <property type="evidence" value="ECO:0007669"/>
    <property type="project" value="TreeGrafter"/>
</dbReference>
<dbReference type="InterPro" id="IPR020806">
    <property type="entry name" value="PKS_PP-bd"/>
</dbReference>
<evidence type="ECO:0008006" key="15">
    <source>
        <dbReference type="Google" id="ProtNLM"/>
    </source>
</evidence>
<dbReference type="InterPro" id="IPR020841">
    <property type="entry name" value="PKS_Beta-ketoAc_synthase_dom"/>
</dbReference>
<dbReference type="InterPro" id="IPR032821">
    <property type="entry name" value="PKS_assoc"/>
</dbReference>
<dbReference type="EMBL" id="NOWI01000005">
    <property type="protein sequence ID" value="RFT44588.1"/>
    <property type="molecule type" value="Genomic_DNA"/>
</dbReference>
<sequence length="3984" mass="424735">MRPAASAGSISRALERKRLMIMTQQTSTDITLDALTQLELVRGVLARETSASCWLTRVEWGENTTMASPHDTLQLAWGDQPGAPQWSLVLKSGSARRVLCRGSVWNPGGAVSTRDLSLEDALDLSQAAEGLPAPATWLSVERYGIPADSTDEVRALILDKAGERRAIIGLEVAAETSNSGSNSHGKGIDTDRLLEDIRRGLADFHRMPVSLVQEDESFSTFGLDSINVIELAEDLSSVVGYTLTPDLFFRYGSCLELAKGLANEAPAAVTHKYGISDSPESAEITTRQRPAVLALPADRGLLIPARKSVVDDRRGIPADIIGLSGRFPGAADVDELWHQVVTGGTAIGPVPADRPGLPSGGGLVGGWIDGIDEFDARFFGVTPRDAEQMDPRQRLLLQEMWRGLEDAGVGKQELRNHRVGVFVGVEGGDYAHYLGDNDGLTGTNDAVLAARLAYFLDLHGPVMAINTACSSGLLALHEARLSIVNGECDMAIVAAANILSHAVTIETMRSAGMLSPTGVCHAFDRRADGMVTGEAVTVMVLQRSDLAREQRRRVYARLLASGVNHDGKTQGITAPNGTAQTELVREVLRSSGVDSRAVGLVVAHGTGTPLGDSVEVKALEAVFSNRRNDPVALISTKPNVGHSQAASGLVSATIAARALWSATVPPSRDFEQPSEYVDWAASALRVPTQSEPWPWNEQPRIASVSAFGVSGTNVHMMMMSCDQLRYDDAESSSHLFLLSGMTDAAVRRQAHNLAQALESQDYTLPSVARTLALGRQHLPHRAAVIGATGDDLIRALQSVADGTFPITTVPQHFQEKKVQARLLEDLVHSCRTYRGAELLETLEVLGDAYMQGYVPPLAGLWEELPPTASLPGYPFEREHYWVTSEVSAQAPVERGRLAGLNVSSLQQGLATQTTWDASNPLVADHLSHGVPILPAAGHLAVLCDAARILSCSDAHAQTLVLTDLEITQPFSVTAPTDAFVFADLRDDGAVVLDLVAGTDEAEKSAVTMILEESDRPRPVVNVSNMSGLRRSGAEIRAALEKEGLRYGEWYHTLDEVIVDGSMAIATARSSTTLWDDALIRPDVLDGIFQATIALGEEQMMPSRPFRMDRVTVFMPMPRNVVARITHLGRRSRVEKFDIEIFDTDGNVVLEVRGFSSVLSAASMHDNDATITAVLAPSWEPLEETRELSAARGRYVAASGVTVSGAGAMLHPLPALDDTAESFTLVAENLLRLAQDLMESKPATPRLLQVVVPLGLGAGLVGMVASIGQESRRIIPQLIEVGPQVTAHDLERLLATQAGIEQPETHLRVTDGDIARMQWKRLPEREREWKPGTYVVTGGLGGLGLLVTRDILSAPATQVVLTGRSIAGDRSNGVLADLDAGERVSYEQMDLLDEVDVRRVVAKQRDLVGVIHCAGTTRDGSLRTKTTDDLHAVLAPKVWGCVNLDEATKDLPLDVFVLFASTTGAVGNAGQTDYAAANGFMDAWAHKRAALVESGQRHGTTVSIDWSLWADGGMSMPAATLEKLGRETGFAAIPASSGIHALHTSLASKLPQTLCMSALPGRFEEAMVDLVGAPAPRATNQLAAMPIAHADSPASEQDPVQAVLTVVTHALHEHLKLSFEWLDPNASLDQLGLDSISSIDVIEDLESRLGSLPRTLFFEHETLISLAREIVSERPEAVADLLRLEVCDAPPALPDVNQARPAASAPRHSRRQRRVPNSVQRIASTPDHGPLDMAIVGIAGRYPGANNLTELWENLLHGRDTVGTLPDGRWSMGDVRWADAYDRLVPQDGGFLTDIDHFDPYFFNISPREAAEMDPQERLFLRCVYETIQDAGYTPGDLSASGAASTGVFVGLMTMEYQFFGVEAQQRGRSIAVAGNLAGVPNRVSYHLNLKGPSVATDTMCSSSLTVLDQACRAIQAGQCRQAIVGGVNLTLHPNKSLLLATNAFISPTGRCHAFGKDADGYVPSEGVGAILLKPLAAAVEARDHIYGVVKGSQLNHAGRTTGFTVPSAVAQAEVIRGAIEESGINPADVTYVEAHGTGTKLGDPIEVKGLLKGFGDGAACAVGSMKASIGHCEGAAGIAALTRVLLQMKHKTVVPSLHSSELNPLLELEGSRFYVPQHAAPWKRMSEHKPLVAGISAFGAGGSNAHVIVAEHVASRDHAVAFGPEVVVLSAKSEAALRQMAARLLTVLRRGDVAENDLDALAFTLQVGREAFAWRAAAVVADLEDVRSWLASVSDGQGISHVDLHRPATFVARGAEAPTKLRDAWLAGEFSTWNGIVSQGRRLSLPTYPFEEEPYWLDFGDPGVELRGTVSAMSQTRPVAMVSTAVSPESTPSMVSREAMVDRALNACHASIAEVLQIPVPRQDPDDSFQDLGFDSVTIVEFADSLCDELGCDVSPDSMFNHPTPRRLAIYLADECMTSPLEDQDVSEPDPYRENQIPGTGARPQPTRENSTAMDRDHVCVIGRAVRAAQNDDVEVLWSSILAAESQIVDLAGQRPGWDKTPRHVAALSDIERFDPVFFEISPREAVGMDPRARLLLQEMWHALEDASIGPDALRKSRVGVFVGVEDGDYQFIENEDRRVASNHTGALAARLSYLLDLHGPVVATNTACSSGLVALHQAAASLTAGECDLAIVGAVNVLAHPATYDAMVSAGMLSRTGVCSAFSANADGMVAGEAVAAVVLTRESWAVQTGRREYGVIVASGINYDGRTNGLTAPNGEAQRALESEVYASAAIGPDEIDLVITHGTGTTLGDPIEANALASAHTALGSGENSCALVSVKPVVGHSQAASGLVSLIVLMEAMRHETLPGNPACEPVNPHLRLQGSPVYLSSTSRPWVSPVNHPRCGAVSAFGISGTNAHVVVREPTHSHTSHPESHMNASLPLLVSAKTARALDERLLDLARLCASEQAPDLPALVRTAAEGRHHHEHRFAAVVSSVEEAAKAMRAAVVDVDGGPTRRVLTRDALRAEASSEMSRLAAGLNGPGAAASAESIAQRYLEGACPAPMPALGMTVSLPGYPFEREPFWPSRPQALHSPFQPMSQSTSQAGTVTSQAPVGVGWQPKMAGWSLADRVSDAVRREVAAVVRLEASAIDTTASLQAYGMDSMLQVELAGNLEENLGVPILPTDFYRATTIDALVTHILAHHAEEMQRLFQGPEDSAAPTAVALDSFQAVTVHAKSGLSVPERDTTRRDAVAVVGLAGRFPKARDVDALWELMASGHSAIDTVPSERAEFHADTATRWMGTLEGVGEFDARFFDIAPREAFQMDPRQRLLMQEMWHAIEDAALTDEELHHERVGVYVGIEEGDYLGLLESASVTSNANSVLAARISYFLNLSGPCMAINTACSSGLAALHQARLGLETGDCDTAIVAAANIISDSKVYDAMADAGMLSSTGVCRAYDGEADGMVPGEAVAVIVLQRESKARGQGRRVRARLLSSAMNYDGRSQSITAPSGHAQEEVIRRALANADVTTDSIGLVIGHGTGTPLGDPIEVSALANAYADASQQSIALMSVKPTVGHAQATAGLINLIVAMAAMEHGSIPPSLSCGHPSDHVAWETTPFWLNRELTSWPQGAALRRSATSAFGFSGTNVHVILEQGDPKPTAAGTATPTLLVVSGSDEAALSRQLSVLANWLQDHRETPLQGIARTLAEGRQHLTHRAALVVADIDGAIDSLAAAAQGRQSSRVFLGTVARGTHSVASLSSFVAQQVGMIGQGNPEQVDDALRSVGELYCQGYDIPVGTFGDAPLLSLPGYCFEPKVYWRGPGVATSPEFQSVTQTEPQPQFQSAPTQTALSDPVDVIREVDSAGPVVETKVTLPDLAQDGATEVVSVTEPVTPAPLLPSDAVPAATVQQTHAADAPVVGAPAVQAADIVDRLVASLARELFVEPDEVELDRSFMEQGLDSIVGVEWMRAINTELGLKLSTTKLYEFPTMDTFAVMVAQEMSAASRHSDPGEQSVPDDLDLLLQQVYDGNVAPDEAAGLISNEEK</sequence>
<feature type="region of interest" description="Disordered" evidence="9">
    <location>
        <begin position="1694"/>
        <end position="1716"/>
    </location>
</feature>
<dbReference type="Pfam" id="PF16197">
    <property type="entry name" value="KAsynt_C_assoc"/>
    <property type="match status" value="2"/>
</dbReference>
<feature type="domain" description="Carrier" evidence="10">
    <location>
        <begin position="3066"/>
        <end position="3143"/>
    </location>
</feature>
<comment type="pathway">
    <text evidence="2">Antibiotic biosynthesis.</text>
</comment>
<evidence type="ECO:0000256" key="9">
    <source>
        <dbReference type="SAM" id="MobiDB-lite"/>
    </source>
</evidence>
<feature type="active site" description="Proton donor; for dehydratase activity" evidence="8">
    <location>
        <position position="1085"/>
    </location>
</feature>
<dbReference type="Pfam" id="PF00550">
    <property type="entry name" value="PP-binding"/>
    <property type="match status" value="5"/>
</dbReference>
<keyword evidence="5" id="KW-0597">Phosphoprotein</keyword>
<dbReference type="Pfam" id="PF02801">
    <property type="entry name" value="Ketoacyl-synt_C"/>
    <property type="match status" value="4"/>
</dbReference>
<dbReference type="CDD" id="cd00833">
    <property type="entry name" value="PKS"/>
    <property type="match status" value="4"/>
</dbReference>
<dbReference type="PROSITE" id="PS50075">
    <property type="entry name" value="CARRIER"/>
    <property type="match status" value="5"/>
</dbReference>
<dbReference type="PANTHER" id="PTHR43775">
    <property type="entry name" value="FATTY ACID SYNTHASE"/>
    <property type="match status" value="1"/>
</dbReference>
<evidence type="ECO:0000313" key="13">
    <source>
        <dbReference type="EMBL" id="RFT44588.1"/>
    </source>
</evidence>
<organism evidence="13 14">
    <name type="scientific">Cutibacterium avidum</name>
    <dbReference type="NCBI Taxonomy" id="33010"/>
    <lineage>
        <taxon>Bacteria</taxon>
        <taxon>Bacillati</taxon>
        <taxon>Actinomycetota</taxon>
        <taxon>Actinomycetes</taxon>
        <taxon>Propionibacteriales</taxon>
        <taxon>Propionibacteriaceae</taxon>
        <taxon>Cutibacterium</taxon>
    </lineage>
</organism>
<dbReference type="Gene3D" id="3.30.70.3290">
    <property type="match status" value="1"/>
</dbReference>
<dbReference type="GO" id="GO:0006633">
    <property type="term" value="P:fatty acid biosynthetic process"/>
    <property type="evidence" value="ECO:0007669"/>
    <property type="project" value="InterPro"/>
</dbReference>
<dbReference type="InterPro" id="IPR054514">
    <property type="entry name" value="RhiE-like_linker"/>
</dbReference>
<name>A0A3E2DH00_9ACTN</name>
<dbReference type="InterPro" id="IPR049552">
    <property type="entry name" value="PKS_DH_N"/>
</dbReference>
<dbReference type="InterPro" id="IPR016039">
    <property type="entry name" value="Thiolase-like"/>
</dbReference>
<dbReference type="GO" id="GO:0005886">
    <property type="term" value="C:plasma membrane"/>
    <property type="evidence" value="ECO:0007669"/>
    <property type="project" value="TreeGrafter"/>
</dbReference>
<dbReference type="Pfam" id="PF08659">
    <property type="entry name" value="KR"/>
    <property type="match status" value="1"/>
</dbReference>
<dbReference type="InterPro" id="IPR006162">
    <property type="entry name" value="Ppantetheine_attach_site"/>
</dbReference>
<evidence type="ECO:0000256" key="3">
    <source>
        <dbReference type="ARBA" id="ARBA00022450"/>
    </source>
</evidence>
<dbReference type="InterPro" id="IPR050091">
    <property type="entry name" value="PKS_NRPS_Biosynth_Enz"/>
</dbReference>
<evidence type="ECO:0000259" key="12">
    <source>
        <dbReference type="PROSITE" id="PS52019"/>
    </source>
</evidence>
<feature type="domain" description="Ketosynthase family 3 (KS3)" evidence="11">
    <location>
        <begin position="3189"/>
        <end position="3594"/>
    </location>
</feature>
<keyword evidence="6" id="KW-0808">Transferase</keyword>
<gene>
    <name evidence="13" type="ORF">CHT91_07150</name>
</gene>
<comment type="subcellular location">
    <subcellularLocation>
        <location evidence="1">Cytoplasm</location>
    </subcellularLocation>
</comment>
<dbReference type="InterPro" id="IPR057326">
    <property type="entry name" value="KR_dom"/>
</dbReference>
<dbReference type="Gene3D" id="3.40.47.10">
    <property type="match status" value="4"/>
</dbReference>
<keyword evidence="7" id="KW-0677">Repeat</keyword>
<dbReference type="SMART" id="SM01294">
    <property type="entry name" value="PKS_PP_betabranch"/>
    <property type="match status" value="2"/>
</dbReference>
<dbReference type="Pfam" id="PF00109">
    <property type="entry name" value="ketoacyl-synt"/>
    <property type="match status" value="4"/>
</dbReference>
<dbReference type="InterPro" id="IPR014030">
    <property type="entry name" value="Ketoacyl_synth_N"/>
</dbReference>
<feature type="domain" description="Carrier" evidence="10">
    <location>
        <begin position="188"/>
        <end position="265"/>
    </location>
</feature>
<dbReference type="Proteomes" id="UP000259211">
    <property type="component" value="Unassembled WGS sequence"/>
</dbReference>
<dbReference type="InterPro" id="IPR049900">
    <property type="entry name" value="PKS_mFAS_DH"/>
</dbReference>
<evidence type="ECO:0000256" key="1">
    <source>
        <dbReference type="ARBA" id="ARBA00004496"/>
    </source>
</evidence>
<dbReference type="InterPro" id="IPR036736">
    <property type="entry name" value="ACP-like_sf"/>
</dbReference>
<dbReference type="InterPro" id="IPR018201">
    <property type="entry name" value="Ketoacyl_synth_AS"/>
</dbReference>